<dbReference type="Gene3D" id="3.40.50.300">
    <property type="entry name" value="P-loop containing nucleotide triphosphate hydrolases"/>
    <property type="match status" value="1"/>
</dbReference>
<dbReference type="Pfam" id="PF02223">
    <property type="entry name" value="Thymidylate_kin"/>
    <property type="match status" value="1"/>
</dbReference>
<reference evidence="4" key="1">
    <citation type="journal article" date="2013" name="Nat. Genet.">
        <title>The draft genomes of soft-shell turtle and green sea turtle yield insights into the development and evolution of the turtle-specific body plan.</title>
        <authorList>
            <person name="Wang Z."/>
            <person name="Pascual-Anaya J."/>
            <person name="Zadissa A."/>
            <person name="Li W."/>
            <person name="Niimura Y."/>
            <person name="Huang Z."/>
            <person name="Li C."/>
            <person name="White S."/>
            <person name="Xiong Z."/>
            <person name="Fang D."/>
            <person name="Wang B."/>
            <person name="Ming Y."/>
            <person name="Chen Y."/>
            <person name="Zheng Y."/>
            <person name="Kuraku S."/>
            <person name="Pignatelli M."/>
            <person name="Herrero J."/>
            <person name="Beal K."/>
            <person name="Nozawa M."/>
            <person name="Li Q."/>
            <person name="Wang J."/>
            <person name="Zhang H."/>
            <person name="Yu L."/>
            <person name="Shigenobu S."/>
            <person name="Wang J."/>
            <person name="Liu J."/>
            <person name="Flicek P."/>
            <person name="Searle S."/>
            <person name="Wang J."/>
            <person name="Kuratani S."/>
            <person name="Yin Y."/>
            <person name="Aken B."/>
            <person name="Zhang G."/>
            <person name="Irie N."/>
        </authorList>
    </citation>
    <scope>NUCLEOTIDE SEQUENCE [LARGE SCALE GENOMIC DNA]</scope>
</reference>
<evidence type="ECO:0000256" key="1">
    <source>
        <dbReference type="ARBA" id="ARBA00009776"/>
    </source>
</evidence>
<dbReference type="GO" id="GO:0006235">
    <property type="term" value="P:dTTP biosynthetic process"/>
    <property type="evidence" value="ECO:0007669"/>
    <property type="project" value="TreeGrafter"/>
</dbReference>
<accession>M7ATE2</accession>
<organism evidence="3 4">
    <name type="scientific">Chelonia mydas</name>
    <name type="common">Green sea-turtle</name>
    <name type="synonym">Chelonia agassizi</name>
    <dbReference type="NCBI Taxonomy" id="8469"/>
    <lineage>
        <taxon>Eukaryota</taxon>
        <taxon>Metazoa</taxon>
        <taxon>Chordata</taxon>
        <taxon>Craniata</taxon>
        <taxon>Vertebrata</taxon>
        <taxon>Euteleostomi</taxon>
        <taxon>Archelosauria</taxon>
        <taxon>Testudinata</taxon>
        <taxon>Testudines</taxon>
        <taxon>Cryptodira</taxon>
        <taxon>Durocryptodira</taxon>
        <taxon>Americhelydia</taxon>
        <taxon>Chelonioidea</taxon>
        <taxon>Cheloniidae</taxon>
        <taxon>Chelonia</taxon>
    </lineage>
</organism>
<dbReference type="SUPFAM" id="SSF52540">
    <property type="entry name" value="P-loop containing nucleoside triphosphate hydrolases"/>
    <property type="match status" value="1"/>
</dbReference>
<dbReference type="GO" id="GO:0004798">
    <property type="term" value="F:dTMP kinase activity"/>
    <property type="evidence" value="ECO:0007669"/>
    <property type="project" value="TreeGrafter"/>
</dbReference>
<name>M7ATE2_CHEMY</name>
<sequence>MACRRGALVVLEGVDRTGKTTQSRRLGEALRESGHLAELLRFPDRTTEIGRLISSYLENKSNLEDHTVHLLFSANRWEQV</sequence>
<comment type="similarity">
    <text evidence="1">Belongs to the thymidylate kinase family.</text>
</comment>
<dbReference type="STRING" id="8469.M7ATE2"/>
<dbReference type="EMBL" id="KB562011">
    <property type="protein sequence ID" value="EMP28641.1"/>
    <property type="molecule type" value="Genomic_DNA"/>
</dbReference>
<feature type="domain" description="Thymidylate kinase-like" evidence="2">
    <location>
        <begin position="11"/>
        <end position="78"/>
    </location>
</feature>
<dbReference type="AlphaFoldDB" id="M7ATE2"/>
<dbReference type="GO" id="GO:0005829">
    <property type="term" value="C:cytosol"/>
    <property type="evidence" value="ECO:0007669"/>
    <property type="project" value="TreeGrafter"/>
</dbReference>
<proteinExistence type="inferred from homology"/>
<evidence type="ECO:0000259" key="2">
    <source>
        <dbReference type="Pfam" id="PF02223"/>
    </source>
</evidence>
<gene>
    <name evidence="3" type="ORF">UY3_14268</name>
</gene>
<keyword evidence="4" id="KW-1185">Reference proteome</keyword>
<dbReference type="GO" id="GO:0005739">
    <property type="term" value="C:mitochondrion"/>
    <property type="evidence" value="ECO:0007669"/>
    <property type="project" value="TreeGrafter"/>
</dbReference>
<dbReference type="PANTHER" id="PTHR10344:SF1">
    <property type="entry name" value="THYMIDYLATE KINASE"/>
    <property type="match status" value="1"/>
</dbReference>
<evidence type="ECO:0000313" key="3">
    <source>
        <dbReference type="EMBL" id="EMP28641.1"/>
    </source>
</evidence>
<keyword evidence="3" id="KW-0418">Kinase</keyword>
<dbReference type="InterPro" id="IPR027417">
    <property type="entry name" value="P-loop_NTPase"/>
</dbReference>
<dbReference type="Proteomes" id="UP000031443">
    <property type="component" value="Unassembled WGS sequence"/>
</dbReference>
<dbReference type="GO" id="GO:0006233">
    <property type="term" value="P:dTDP biosynthetic process"/>
    <property type="evidence" value="ECO:0007669"/>
    <property type="project" value="TreeGrafter"/>
</dbReference>
<dbReference type="PANTHER" id="PTHR10344">
    <property type="entry name" value="THYMIDYLATE KINASE"/>
    <property type="match status" value="1"/>
</dbReference>
<evidence type="ECO:0000313" key="4">
    <source>
        <dbReference type="Proteomes" id="UP000031443"/>
    </source>
</evidence>
<dbReference type="GO" id="GO:0004550">
    <property type="term" value="F:nucleoside diphosphate kinase activity"/>
    <property type="evidence" value="ECO:0007669"/>
    <property type="project" value="TreeGrafter"/>
</dbReference>
<dbReference type="InterPro" id="IPR039430">
    <property type="entry name" value="Thymidylate_kin-like_dom"/>
</dbReference>
<protein>
    <submittedName>
        <fullName evidence="3">Thymidylate kinase</fullName>
    </submittedName>
</protein>
<dbReference type="GO" id="GO:0006227">
    <property type="term" value="P:dUDP biosynthetic process"/>
    <property type="evidence" value="ECO:0007669"/>
    <property type="project" value="TreeGrafter"/>
</dbReference>
<keyword evidence="3" id="KW-0808">Transferase</keyword>
<dbReference type="GO" id="GO:0005634">
    <property type="term" value="C:nucleus"/>
    <property type="evidence" value="ECO:0007669"/>
    <property type="project" value="TreeGrafter"/>
</dbReference>